<dbReference type="Gene3D" id="2.40.50.100">
    <property type="match status" value="1"/>
</dbReference>
<dbReference type="EMBL" id="CP028843">
    <property type="protein sequence ID" value="AWB22420.1"/>
    <property type="molecule type" value="Genomic_DNA"/>
</dbReference>
<dbReference type="SUPFAM" id="SSF50331">
    <property type="entry name" value="MOP-like"/>
    <property type="match status" value="1"/>
</dbReference>
<dbReference type="Pfam" id="PF08402">
    <property type="entry name" value="TOBE_2"/>
    <property type="match status" value="1"/>
</dbReference>
<dbReference type="InterPro" id="IPR003439">
    <property type="entry name" value="ABC_transporter-like_ATP-bd"/>
</dbReference>
<proteinExistence type="inferred from homology"/>
<evidence type="ECO:0000259" key="6">
    <source>
        <dbReference type="PROSITE" id="PS50893"/>
    </source>
</evidence>
<dbReference type="Gene3D" id="3.40.50.300">
    <property type="entry name" value="P-loop containing nucleotide triphosphate hydrolases"/>
    <property type="match status" value="1"/>
</dbReference>
<evidence type="ECO:0000256" key="3">
    <source>
        <dbReference type="ARBA" id="ARBA00022448"/>
    </source>
</evidence>
<dbReference type="Proteomes" id="UP000244755">
    <property type="component" value="Chromosome 1"/>
</dbReference>
<dbReference type="GO" id="GO:0016887">
    <property type="term" value="F:ATP hydrolysis activity"/>
    <property type="evidence" value="ECO:0007669"/>
    <property type="project" value="InterPro"/>
</dbReference>
<keyword evidence="3" id="KW-0813">Transport</keyword>
<dbReference type="FunFam" id="3.40.50.300:FF:000042">
    <property type="entry name" value="Maltose/maltodextrin ABC transporter, ATP-binding protein"/>
    <property type="match status" value="1"/>
</dbReference>
<evidence type="ECO:0000256" key="5">
    <source>
        <dbReference type="ARBA" id="ARBA00022840"/>
    </source>
</evidence>
<dbReference type="KEGG" id="mee:DA075_17060"/>
<feature type="domain" description="ABC transporter" evidence="6">
    <location>
        <begin position="4"/>
        <end position="234"/>
    </location>
</feature>
<dbReference type="OrthoDB" id="9802264at2"/>
<dbReference type="SUPFAM" id="SSF52540">
    <property type="entry name" value="P-loop containing nucleoside triphosphate hydrolases"/>
    <property type="match status" value="1"/>
</dbReference>
<sequence length="367" mass="39324">MGTLQLDGVTKRYGEAIAVAGVDLDIRQGELVALLGPSGCGKTTTLRMVAGFIEPTAGRVVIGGRDVTRLPPYARDTGMVFQSYALFPHMSVADNVGFGLEMRKVGRAERDRRIAEALRLVRLDALADRLPRQLSGGQQQRVALARALVVSPAVFLLDEPLSNLDAKLRSEVGLEIRELQKRLGLTTLMVTHDQDEALAMADRLVVMEHGRVLQVGSAEDLYERPANTFVAGFVGRCNLLDGAREGAGVFRLASGAAVPCAPDATARSDLAKGGQLAIRPERIEVAPDPAGTGRLRAVTYLGARTEYHLDLAGEPIVAVSPTPLPDDPRRRLVAGDPVRITWTPDAARVIPIPDASRVMPAAESPAR</sequence>
<evidence type="ECO:0000256" key="4">
    <source>
        <dbReference type="ARBA" id="ARBA00022741"/>
    </source>
</evidence>
<dbReference type="GO" id="GO:0140359">
    <property type="term" value="F:ABC-type transporter activity"/>
    <property type="evidence" value="ECO:0007669"/>
    <property type="project" value="UniProtKB-ARBA"/>
</dbReference>
<organism evidence="7 8">
    <name type="scientific">Methylobacterium currus</name>
    <dbReference type="NCBI Taxonomy" id="2051553"/>
    <lineage>
        <taxon>Bacteria</taxon>
        <taxon>Pseudomonadati</taxon>
        <taxon>Pseudomonadota</taxon>
        <taxon>Alphaproteobacteria</taxon>
        <taxon>Hyphomicrobiales</taxon>
        <taxon>Methylobacteriaceae</taxon>
        <taxon>Methylobacterium</taxon>
    </lineage>
</organism>
<dbReference type="SMART" id="SM00382">
    <property type="entry name" value="AAA"/>
    <property type="match status" value="1"/>
</dbReference>
<dbReference type="InterPro" id="IPR050093">
    <property type="entry name" value="ABC_SmlMolc_Importer"/>
</dbReference>
<dbReference type="PANTHER" id="PTHR42781:SF4">
    <property type="entry name" value="SPERMIDINE_PUTRESCINE IMPORT ATP-BINDING PROTEIN POTA"/>
    <property type="match status" value="1"/>
</dbReference>
<keyword evidence="8" id="KW-1185">Reference proteome</keyword>
<comment type="similarity">
    <text evidence="2">Belongs to the ABC transporter superfamily.</text>
</comment>
<evidence type="ECO:0000256" key="2">
    <source>
        <dbReference type="ARBA" id="ARBA00005417"/>
    </source>
</evidence>
<keyword evidence="4" id="KW-0547">Nucleotide-binding</keyword>
<dbReference type="InterPro" id="IPR017871">
    <property type="entry name" value="ABC_transporter-like_CS"/>
</dbReference>
<gene>
    <name evidence="7" type="ORF">DA075_17060</name>
</gene>
<dbReference type="GO" id="GO:0043190">
    <property type="term" value="C:ATP-binding cassette (ABC) transporter complex"/>
    <property type="evidence" value="ECO:0007669"/>
    <property type="project" value="InterPro"/>
</dbReference>
<protein>
    <submittedName>
        <fullName evidence="7">ABC transporter ATP-binding protein</fullName>
    </submittedName>
</protein>
<evidence type="ECO:0000313" key="7">
    <source>
        <dbReference type="EMBL" id="AWB22420.1"/>
    </source>
</evidence>
<evidence type="ECO:0000256" key="1">
    <source>
        <dbReference type="ARBA" id="ARBA00004417"/>
    </source>
</evidence>
<accession>A0A2R4WLK8</accession>
<dbReference type="InterPro" id="IPR008995">
    <property type="entry name" value="Mo/tungstate-bd_C_term_dom"/>
</dbReference>
<comment type="subcellular location">
    <subcellularLocation>
        <location evidence="1">Cell inner membrane</location>
        <topology evidence="1">Peripheral membrane protein</topology>
    </subcellularLocation>
</comment>
<dbReference type="Pfam" id="PF00005">
    <property type="entry name" value="ABC_tran"/>
    <property type="match status" value="1"/>
</dbReference>
<name>A0A2R4WLK8_9HYPH</name>
<dbReference type="AlphaFoldDB" id="A0A2R4WLK8"/>
<dbReference type="InterPro" id="IPR013611">
    <property type="entry name" value="Transp-assoc_OB_typ2"/>
</dbReference>
<dbReference type="GO" id="GO:0005524">
    <property type="term" value="F:ATP binding"/>
    <property type="evidence" value="ECO:0007669"/>
    <property type="project" value="UniProtKB-KW"/>
</dbReference>
<dbReference type="InterPro" id="IPR003593">
    <property type="entry name" value="AAA+_ATPase"/>
</dbReference>
<dbReference type="InterPro" id="IPR027417">
    <property type="entry name" value="P-loop_NTPase"/>
</dbReference>
<evidence type="ECO:0000313" key="8">
    <source>
        <dbReference type="Proteomes" id="UP000244755"/>
    </source>
</evidence>
<reference evidence="7 8" key="1">
    <citation type="submission" date="2018-04" db="EMBL/GenBank/DDBJ databases">
        <title>Methylobacterium sp. PR1016A genome.</title>
        <authorList>
            <person name="Park W."/>
        </authorList>
    </citation>
    <scope>NUCLEOTIDE SEQUENCE [LARGE SCALE GENOMIC DNA]</scope>
    <source>
        <strain evidence="7 8">PR1016A</strain>
    </source>
</reference>
<keyword evidence="5 7" id="KW-0067">ATP-binding</keyword>
<dbReference type="RefSeq" id="WP_099954254.1">
    <property type="nucleotide sequence ID" value="NZ_CP028843.1"/>
</dbReference>
<dbReference type="PROSITE" id="PS50893">
    <property type="entry name" value="ABC_TRANSPORTER_2"/>
    <property type="match status" value="1"/>
</dbReference>
<dbReference type="PANTHER" id="PTHR42781">
    <property type="entry name" value="SPERMIDINE/PUTRESCINE IMPORT ATP-BINDING PROTEIN POTA"/>
    <property type="match status" value="1"/>
</dbReference>
<dbReference type="PROSITE" id="PS00211">
    <property type="entry name" value="ABC_TRANSPORTER_1"/>
    <property type="match status" value="1"/>
</dbReference>